<proteinExistence type="predicted"/>
<reference evidence="2" key="1">
    <citation type="submission" date="2020-05" db="EMBL/GenBank/DDBJ databases">
        <title>WGS assembly of Panicum virgatum.</title>
        <authorList>
            <person name="Lovell J.T."/>
            <person name="Jenkins J."/>
            <person name="Shu S."/>
            <person name="Juenger T.E."/>
            <person name="Schmutz J."/>
        </authorList>
    </citation>
    <scope>NUCLEOTIDE SEQUENCE</scope>
    <source>
        <strain evidence="2">AP13</strain>
    </source>
</reference>
<dbReference type="EMBL" id="CM029041">
    <property type="protein sequence ID" value="KAG2629961.1"/>
    <property type="molecule type" value="Genomic_DNA"/>
</dbReference>
<organism evidence="2 3">
    <name type="scientific">Panicum virgatum</name>
    <name type="common">Blackwell switchgrass</name>
    <dbReference type="NCBI Taxonomy" id="38727"/>
    <lineage>
        <taxon>Eukaryota</taxon>
        <taxon>Viridiplantae</taxon>
        <taxon>Streptophyta</taxon>
        <taxon>Embryophyta</taxon>
        <taxon>Tracheophyta</taxon>
        <taxon>Spermatophyta</taxon>
        <taxon>Magnoliopsida</taxon>
        <taxon>Liliopsida</taxon>
        <taxon>Poales</taxon>
        <taxon>Poaceae</taxon>
        <taxon>PACMAD clade</taxon>
        <taxon>Panicoideae</taxon>
        <taxon>Panicodae</taxon>
        <taxon>Paniceae</taxon>
        <taxon>Panicinae</taxon>
        <taxon>Panicum</taxon>
        <taxon>Panicum sect. Hiantes</taxon>
    </lineage>
</organism>
<evidence type="ECO:0000256" key="1">
    <source>
        <dbReference type="SAM" id="MobiDB-lite"/>
    </source>
</evidence>
<evidence type="ECO:0000313" key="3">
    <source>
        <dbReference type="Proteomes" id="UP000823388"/>
    </source>
</evidence>
<dbReference type="Proteomes" id="UP000823388">
    <property type="component" value="Chromosome 3K"/>
</dbReference>
<accession>A0A8T0UZZ8</accession>
<dbReference type="AlphaFoldDB" id="A0A8T0UZZ8"/>
<gene>
    <name evidence="2" type="ORF">PVAP13_3KG472200</name>
</gene>
<sequence length="145" mass="15762">MSSAAPFLSSPKSTLAAHPHGRLLQGRRSGGAPLAGHRRGGAADRLPGRPPAAPLPGAAGARLPRLCRRVRSLPLRRPAAVPARLHLARPRLPLASRHRQPLRHPRAPPLGRRRHHPYGRRHHAYILVCHIWGDVGVRESNTKAG</sequence>
<name>A0A8T0UZZ8_PANVG</name>
<feature type="region of interest" description="Disordered" evidence="1">
    <location>
        <begin position="1"/>
        <end position="61"/>
    </location>
</feature>
<comment type="caution">
    <text evidence="2">The sequence shown here is derived from an EMBL/GenBank/DDBJ whole genome shotgun (WGS) entry which is preliminary data.</text>
</comment>
<keyword evidence="3" id="KW-1185">Reference proteome</keyword>
<protein>
    <submittedName>
        <fullName evidence="2">Uncharacterized protein</fullName>
    </submittedName>
</protein>
<evidence type="ECO:0000313" key="2">
    <source>
        <dbReference type="EMBL" id="KAG2629961.1"/>
    </source>
</evidence>